<dbReference type="PANTHER" id="PTHR33990">
    <property type="entry name" value="PROTEIN YJDN-RELATED"/>
    <property type="match status" value="1"/>
</dbReference>
<accession>A0ABY4C767</accession>
<reference evidence="2" key="1">
    <citation type="submission" date="2022-03" db="EMBL/GenBank/DDBJ databases">
        <title>Genome Identification and Characterization of new species Bdellovibrio reynosense LBG001 sp. nov. from a Mexico soil sample.</title>
        <authorList>
            <person name="Camilli A."/>
            <person name="Ajao Y."/>
            <person name="Guo X."/>
        </authorList>
    </citation>
    <scope>NUCLEOTIDE SEQUENCE</scope>
    <source>
        <strain evidence="2">LBG001</strain>
    </source>
</reference>
<dbReference type="RefSeq" id="WP_243536810.1">
    <property type="nucleotide sequence ID" value="NZ_CP093442.1"/>
</dbReference>
<dbReference type="Gene3D" id="3.10.180.10">
    <property type="entry name" value="2,3-Dihydroxybiphenyl 1,2-Dioxygenase, domain 1"/>
    <property type="match status" value="1"/>
</dbReference>
<name>A0ABY4C767_9BACT</name>
<dbReference type="InterPro" id="IPR028973">
    <property type="entry name" value="PhnB-like"/>
</dbReference>
<evidence type="ECO:0000259" key="1">
    <source>
        <dbReference type="Pfam" id="PF06983"/>
    </source>
</evidence>
<dbReference type="EMBL" id="CP093442">
    <property type="protein sequence ID" value="UOF00649.1"/>
    <property type="molecule type" value="Genomic_DNA"/>
</dbReference>
<dbReference type="Pfam" id="PF06983">
    <property type="entry name" value="3-dmu-9_3-mt"/>
    <property type="match status" value="1"/>
</dbReference>
<feature type="domain" description="PhnB-like" evidence="1">
    <location>
        <begin position="4"/>
        <end position="130"/>
    </location>
</feature>
<gene>
    <name evidence="2" type="ORF">MNR06_13175</name>
</gene>
<dbReference type="SUPFAM" id="SSF54593">
    <property type="entry name" value="Glyoxalase/Bleomycin resistance protein/Dihydroxybiphenyl dioxygenase"/>
    <property type="match status" value="1"/>
</dbReference>
<keyword evidence="3" id="KW-1185">Reference proteome</keyword>
<protein>
    <submittedName>
        <fullName evidence="2">VOC family protein</fullName>
    </submittedName>
</protein>
<dbReference type="PANTHER" id="PTHR33990:SF1">
    <property type="entry name" value="PROTEIN YJDN"/>
    <property type="match status" value="1"/>
</dbReference>
<sequence length="136" mass="15372">MKDVNTYLTFDGSCKEAMSFYQKCLEGELQMTTFGESNMPTPPEAKDRVMHARMFKGGMTLIMASDTMPGMQCRQGDNFSISLTCENAGEAEKFFVSLSEGGIVKMPLQETFWAEKFAMFTDKFGINWMINLEKAH</sequence>
<proteinExistence type="predicted"/>
<dbReference type="CDD" id="cd06588">
    <property type="entry name" value="PhnB_like"/>
    <property type="match status" value="1"/>
</dbReference>
<evidence type="ECO:0000313" key="2">
    <source>
        <dbReference type="EMBL" id="UOF00649.1"/>
    </source>
</evidence>
<dbReference type="InterPro" id="IPR029068">
    <property type="entry name" value="Glyas_Bleomycin-R_OHBP_Dase"/>
</dbReference>
<organism evidence="2 3">
    <name type="scientific">Bdellovibrio reynosensis</name>
    <dbReference type="NCBI Taxonomy" id="2835041"/>
    <lineage>
        <taxon>Bacteria</taxon>
        <taxon>Pseudomonadati</taxon>
        <taxon>Bdellovibrionota</taxon>
        <taxon>Bdellovibrionia</taxon>
        <taxon>Bdellovibrionales</taxon>
        <taxon>Pseudobdellovibrionaceae</taxon>
        <taxon>Bdellovibrio</taxon>
    </lineage>
</organism>
<evidence type="ECO:0000313" key="3">
    <source>
        <dbReference type="Proteomes" id="UP000830116"/>
    </source>
</evidence>
<dbReference type="Proteomes" id="UP000830116">
    <property type="component" value="Chromosome"/>
</dbReference>